<accession>A0AAV2A6C1</accession>
<dbReference type="EMBL" id="CAXIEN010000123">
    <property type="protein sequence ID" value="CAL1279536.1"/>
    <property type="molecule type" value="Genomic_DNA"/>
</dbReference>
<feature type="domain" description="BTB" evidence="1">
    <location>
        <begin position="23"/>
        <end position="94"/>
    </location>
</feature>
<dbReference type="InterPro" id="IPR011333">
    <property type="entry name" value="SKP1/BTB/POZ_sf"/>
</dbReference>
<dbReference type="Pfam" id="PF07707">
    <property type="entry name" value="BACK"/>
    <property type="match status" value="1"/>
</dbReference>
<dbReference type="CDD" id="cd14733">
    <property type="entry name" value="BACK"/>
    <property type="match status" value="1"/>
</dbReference>
<dbReference type="Gene3D" id="1.25.40.420">
    <property type="match status" value="1"/>
</dbReference>
<dbReference type="SUPFAM" id="SSF54695">
    <property type="entry name" value="POZ domain"/>
    <property type="match status" value="1"/>
</dbReference>
<protein>
    <recommendedName>
        <fullName evidence="1">BTB domain-containing protein</fullName>
    </recommendedName>
</protein>
<evidence type="ECO:0000259" key="1">
    <source>
        <dbReference type="PROSITE" id="PS50097"/>
    </source>
</evidence>
<name>A0AAV2A6C1_9ARAC</name>
<dbReference type="PANTHER" id="PTHR45774">
    <property type="entry name" value="BTB/POZ DOMAIN-CONTAINING"/>
    <property type="match status" value="1"/>
</dbReference>
<evidence type="ECO:0000313" key="3">
    <source>
        <dbReference type="Proteomes" id="UP001497382"/>
    </source>
</evidence>
<dbReference type="InterPro" id="IPR011705">
    <property type="entry name" value="BACK"/>
</dbReference>
<dbReference type="CDD" id="cd18186">
    <property type="entry name" value="BTB_POZ_ZBTB_KLHL-like"/>
    <property type="match status" value="1"/>
</dbReference>
<dbReference type="AlphaFoldDB" id="A0AAV2A6C1"/>
<dbReference type="InterPro" id="IPR000210">
    <property type="entry name" value="BTB/POZ_dom"/>
</dbReference>
<dbReference type="Pfam" id="PF00651">
    <property type="entry name" value="BTB"/>
    <property type="match status" value="1"/>
</dbReference>
<proteinExistence type="predicted"/>
<dbReference type="Gene3D" id="3.30.710.10">
    <property type="entry name" value="Potassium Channel Kv1.1, Chain A"/>
    <property type="match status" value="1"/>
</dbReference>
<dbReference type="GO" id="GO:0022008">
    <property type="term" value="P:neurogenesis"/>
    <property type="evidence" value="ECO:0007669"/>
    <property type="project" value="TreeGrafter"/>
</dbReference>
<comment type="caution">
    <text evidence="2">The sequence shown here is derived from an EMBL/GenBank/DDBJ whole genome shotgun (WGS) entry which is preliminary data.</text>
</comment>
<evidence type="ECO:0000313" key="2">
    <source>
        <dbReference type="EMBL" id="CAL1279536.1"/>
    </source>
</evidence>
<dbReference type="Proteomes" id="UP001497382">
    <property type="component" value="Unassembled WGS sequence"/>
</dbReference>
<dbReference type="SMART" id="SM00225">
    <property type="entry name" value="BTB"/>
    <property type="match status" value="1"/>
</dbReference>
<gene>
    <name evidence="2" type="ORF">LARSCL_LOCUS10430</name>
</gene>
<dbReference type="SMART" id="SM00875">
    <property type="entry name" value="BACK"/>
    <property type="match status" value="1"/>
</dbReference>
<reference evidence="2 3" key="1">
    <citation type="submission" date="2024-04" db="EMBL/GenBank/DDBJ databases">
        <authorList>
            <person name="Rising A."/>
            <person name="Reimegard J."/>
            <person name="Sonavane S."/>
            <person name="Akerstrom W."/>
            <person name="Nylinder S."/>
            <person name="Hedman E."/>
            <person name="Kallberg Y."/>
        </authorList>
    </citation>
    <scope>NUCLEOTIDE SEQUENCE [LARGE SCALE GENOMIC DNA]</scope>
</reference>
<dbReference type="GO" id="GO:0005829">
    <property type="term" value="C:cytosol"/>
    <property type="evidence" value="ECO:0007669"/>
    <property type="project" value="TreeGrafter"/>
</dbReference>
<dbReference type="PANTHER" id="PTHR45774:SF4">
    <property type="entry name" value="AXUNDEAD, ISOFORM F"/>
    <property type="match status" value="1"/>
</dbReference>
<dbReference type="PROSITE" id="PS50097">
    <property type="entry name" value="BTB"/>
    <property type="match status" value="1"/>
</dbReference>
<organism evidence="2 3">
    <name type="scientific">Larinioides sclopetarius</name>
    <dbReference type="NCBI Taxonomy" id="280406"/>
    <lineage>
        <taxon>Eukaryota</taxon>
        <taxon>Metazoa</taxon>
        <taxon>Ecdysozoa</taxon>
        <taxon>Arthropoda</taxon>
        <taxon>Chelicerata</taxon>
        <taxon>Arachnida</taxon>
        <taxon>Araneae</taxon>
        <taxon>Araneomorphae</taxon>
        <taxon>Entelegynae</taxon>
        <taxon>Araneoidea</taxon>
        <taxon>Araneidae</taxon>
        <taxon>Larinioides</taxon>
    </lineage>
</organism>
<sequence length="441" mass="51192">MNESRNFYGNAAGTRLFFSEKDSDVSIRVEWEGQKWHFPAHKLVLCVMSDVFRTMLETDMIEKSSSTITIRDCSPFTVKQFLKYLYMGTVDFTSWLQAVNLLKISHKYGVHTLINLSETYLVTTIVFSNACTLYELARTYSLKLLKKHTQLFIMDAGFMVSATEGFFNLRPRSLETFLSSSLFNMENEGTILTCLREWAVCECSRRCMALSRTNVLSAMEPFLKYIRWALIPESHRTFVPRLLADKYRDEELPLRRAFRVPTSLQYHINYVKFVVELGAYHDPIPSNEQNICISKFTVDNHVFMAGFRIVGLFKTKTTFLSSPCCITLSREENKTLIQFNLNSLSWTRGANAGTEIWHEMIAYLPFPIRLDPFSTYTLTMRMRRNKELEFAKWPRTRLDSEIITSDLGNIVFKSFGHCFGLTQLFILPASPYRNICNTEFD</sequence>
<keyword evidence="3" id="KW-1185">Reference proteome</keyword>